<dbReference type="SUPFAM" id="SSF55785">
    <property type="entry name" value="PYP-like sensor domain (PAS domain)"/>
    <property type="match status" value="3"/>
</dbReference>
<dbReference type="PROSITE" id="PS50887">
    <property type="entry name" value="GGDEF"/>
    <property type="match status" value="1"/>
</dbReference>
<feature type="domain" description="PAS" evidence="2">
    <location>
        <begin position="267"/>
        <end position="339"/>
    </location>
</feature>
<dbReference type="Gene3D" id="2.10.70.100">
    <property type="match status" value="1"/>
</dbReference>
<evidence type="ECO:0000259" key="5">
    <source>
        <dbReference type="PROSITE" id="PS50887"/>
    </source>
</evidence>
<protein>
    <submittedName>
        <fullName evidence="6">Diguanylate cyclase</fullName>
    </submittedName>
</protein>
<keyword evidence="7" id="KW-1185">Reference proteome</keyword>
<name>A0A6G9QHJ9_9GAMM</name>
<feature type="domain" description="GGDEF" evidence="5">
    <location>
        <begin position="546"/>
        <end position="682"/>
    </location>
</feature>
<dbReference type="InterPro" id="IPR035965">
    <property type="entry name" value="PAS-like_dom_sf"/>
</dbReference>
<dbReference type="PROSITE" id="PS50883">
    <property type="entry name" value="EAL"/>
    <property type="match status" value="1"/>
</dbReference>
<dbReference type="PROSITE" id="PS50113">
    <property type="entry name" value="PAC"/>
    <property type="match status" value="2"/>
</dbReference>
<dbReference type="InterPro" id="IPR035919">
    <property type="entry name" value="EAL_sf"/>
</dbReference>
<dbReference type="Pfam" id="PF00563">
    <property type="entry name" value="EAL"/>
    <property type="match status" value="1"/>
</dbReference>
<dbReference type="Gene3D" id="3.30.450.20">
    <property type="entry name" value="PAS domain"/>
    <property type="match status" value="3"/>
</dbReference>
<evidence type="ECO:0000259" key="4">
    <source>
        <dbReference type="PROSITE" id="PS50883"/>
    </source>
</evidence>
<dbReference type="Pfam" id="PF00990">
    <property type="entry name" value="GGDEF"/>
    <property type="match status" value="1"/>
</dbReference>
<dbReference type="FunFam" id="3.30.70.270:FF:000001">
    <property type="entry name" value="Diguanylate cyclase domain protein"/>
    <property type="match status" value="1"/>
</dbReference>
<dbReference type="NCBIfam" id="TIGR00229">
    <property type="entry name" value="sensory_box"/>
    <property type="match status" value="2"/>
</dbReference>
<evidence type="ECO:0000259" key="2">
    <source>
        <dbReference type="PROSITE" id="PS50112"/>
    </source>
</evidence>
<dbReference type="Proteomes" id="UP000502608">
    <property type="component" value="Chromosome"/>
</dbReference>
<evidence type="ECO:0000259" key="3">
    <source>
        <dbReference type="PROSITE" id="PS50113"/>
    </source>
</evidence>
<dbReference type="PANTHER" id="PTHR44757:SF2">
    <property type="entry name" value="BIOFILM ARCHITECTURE MAINTENANCE PROTEIN MBAA"/>
    <property type="match status" value="1"/>
</dbReference>
<dbReference type="EMBL" id="CP050313">
    <property type="protein sequence ID" value="QIR13545.1"/>
    <property type="molecule type" value="Genomic_DNA"/>
</dbReference>
<dbReference type="InterPro" id="IPR000160">
    <property type="entry name" value="GGDEF_dom"/>
</dbReference>
<dbReference type="InterPro" id="IPR013655">
    <property type="entry name" value="PAS_fold_3"/>
</dbReference>
<feature type="domain" description="PAC" evidence="3">
    <location>
        <begin position="342"/>
        <end position="394"/>
    </location>
</feature>
<dbReference type="Pfam" id="PF13426">
    <property type="entry name" value="PAS_9"/>
    <property type="match status" value="1"/>
</dbReference>
<evidence type="ECO:0000313" key="6">
    <source>
        <dbReference type="EMBL" id="QIR13545.1"/>
    </source>
</evidence>
<dbReference type="Gene3D" id="3.20.20.450">
    <property type="entry name" value="EAL domain"/>
    <property type="match status" value="1"/>
</dbReference>
<dbReference type="KEGG" id="saes:HBH39_02670"/>
<dbReference type="CDD" id="cd01949">
    <property type="entry name" value="GGDEF"/>
    <property type="match status" value="1"/>
</dbReference>
<evidence type="ECO:0000313" key="7">
    <source>
        <dbReference type="Proteomes" id="UP000502608"/>
    </source>
</evidence>
<organism evidence="6 7">
    <name type="scientific">Shewanella aestuarii</name>
    <dbReference type="NCBI Taxonomy" id="1028752"/>
    <lineage>
        <taxon>Bacteria</taxon>
        <taxon>Pseudomonadati</taxon>
        <taxon>Pseudomonadota</taxon>
        <taxon>Gammaproteobacteria</taxon>
        <taxon>Alteromonadales</taxon>
        <taxon>Shewanellaceae</taxon>
        <taxon>Shewanella</taxon>
    </lineage>
</organism>
<reference evidence="6 7" key="1">
    <citation type="submission" date="2020-03" db="EMBL/GenBank/DDBJ databases">
        <title>Complete genome sequence of Shewanella sp.</title>
        <authorList>
            <person name="Kim Y.-S."/>
            <person name="Kim S.-J."/>
            <person name="Jung H.-K."/>
            <person name="Kim K.-H."/>
        </authorList>
    </citation>
    <scope>NUCLEOTIDE SEQUENCE [LARGE SCALE GENOMIC DNA]</scope>
    <source>
        <strain evidence="6 7">PN3F2</strain>
    </source>
</reference>
<feature type="domain" description="EAL" evidence="4">
    <location>
        <begin position="691"/>
        <end position="828"/>
    </location>
</feature>
<dbReference type="Pfam" id="PF08447">
    <property type="entry name" value="PAS_3"/>
    <property type="match status" value="1"/>
</dbReference>
<evidence type="ECO:0000256" key="1">
    <source>
        <dbReference type="ARBA" id="ARBA00001946"/>
    </source>
</evidence>
<dbReference type="SMART" id="SM00267">
    <property type="entry name" value="GGDEF"/>
    <property type="match status" value="1"/>
</dbReference>
<dbReference type="InterPro" id="IPR001633">
    <property type="entry name" value="EAL_dom"/>
</dbReference>
<dbReference type="GO" id="GO:0003824">
    <property type="term" value="F:catalytic activity"/>
    <property type="evidence" value="ECO:0007669"/>
    <property type="project" value="UniProtKB-ARBA"/>
</dbReference>
<dbReference type="SMART" id="SM00052">
    <property type="entry name" value="EAL"/>
    <property type="match status" value="1"/>
</dbReference>
<dbReference type="InterPro" id="IPR043128">
    <property type="entry name" value="Rev_trsase/Diguanyl_cyclase"/>
</dbReference>
<comment type="cofactor">
    <cofactor evidence="1">
        <name>Mg(2+)</name>
        <dbReference type="ChEBI" id="CHEBI:18420"/>
    </cofactor>
</comment>
<proteinExistence type="predicted"/>
<dbReference type="RefSeq" id="WP_167675376.1">
    <property type="nucleotide sequence ID" value="NZ_CP050313.1"/>
</dbReference>
<dbReference type="InterPro" id="IPR052155">
    <property type="entry name" value="Biofilm_reg_signaling"/>
</dbReference>
<accession>A0A6G9QHJ9</accession>
<gene>
    <name evidence="6" type="ORF">HBH39_02670</name>
</gene>
<feature type="domain" description="PAS" evidence="2">
    <location>
        <begin position="140"/>
        <end position="177"/>
    </location>
</feature>
<dbReference type="InterPro" id="IPR000014">
    <property type="entry name" value="PAS"/>
</dbReference>
<dbReference type="InterPro" id="IPR000700">
    <property type="entry name" value="PAS-assoc_C"/>
</dbReference>
<feature type="domain" description="PAC" evidence="3">
    <location>
        <begin position="213"/>
        <end position="266"/>
    </location>
</feature>
<dbReference type="PANTHER" id="PTHR44757">
    <property type="entry name" value="DIGUANYLATE CYCLASE DGCP"/>
    <property type="match status" value="1"/>
</dbReference>
<dbReference type="SUPFAM" id="SSF55073">
    <property type="entry name" value="Nucleotide cyclase"/>
    <property type="match status" value="1"/>
</dbReference>
<dbReference type="AlphaFoldDB" id="A0A6G9QHJ9"/>
<dbReference type="SMART" id="SM00091">
    <property type="entry name" value="PAS"/>
    <property type="match status" value="3"/>
</dbReference>
<dbReference type="Gene3D" id="3.30.70.270">
    <property type="match status" value="1"/>
</dbReference>
<dbReference type="CDD" id="cd01948">
    <property type="entry name" value="EAL"/>
    <property type="match status" value="1"/>
</dbReference>
<dbReference type="SUPFAM" id="SSF141868">
    <property type="entry name" value="EAL domain-like"/>
    <property type="match status" value="1"/>
</dbReference>
<dbReference type="InterPro" id="IPR029787">
    <property type="entry name" value="Nucleotide_cyclase"/>
</dbReference>
<dbReference type="NCBIfam" id="TIGR00254">
    <property type="entry name" value="GGDEF"/>
    <property type="match status" value="1"/>
</dbReference>
<dbReference type="CDD" id="cd00130">
    <property type="entry name" value="PAS"/>
    <property type="match status" value="2"/>
</dbReference>
<dbReference type="PROSITE" id="PS50112">
    <property type="entry name" value="PAS"/>
    <property type="match status" value="2"/>
</dbReference>
<sequence>MPLSNELIQICNNLPQDIAILSFDNQVVFTNSNWLKSADKFAEKHIFATKNAVWPNPLLNDKQLLNSLRIAVAKAQTEQRSTSNITTDISLLGYQYHVTFFIGPLVLAGTNATIISIQITMNSLSGDTNLALLGRDEAVLLNSLLEGVVIQDANGVITANNSASEEILGLTSHQMRGLDNADPNWGTITEDGQPCPPEDHPSSLAIKHGVPVLDFTMGVNKADGGVSWLKINSQPIFKPNESRPHMSVTSFVDITEERQRQKKLIQISKRLQLALDAAEIGIWEYDISAERLVWDEAMFSIIDVNPADFKGKLSDFSDRLYPADKFRVLTEFSKALNESNSYISEFRIVNSENKIRHIYVASTVIQGAKGEGNTCIGINRDITDEKQAKQQIEASRNKLLNFIEDLPTGVCSIVDGKITLNVQAEKITGYKNSQLSDVNDFWQKLFVETREDKPDFYASLTQPTHVVSSTTMKIVRGDGLHRWIEFKGCQFDGGQAWVMIDVTDQKEAEAELKKLAYFDPLTHLPNRTAVEHNLIGAIARAKRHAAKLGVLVIDVDSFKNVNDTYGHPVGDQLLVQVAQRLRERLRDSDFIGRMGGDEFMVIIEDVTDQEHLTFLTTELLNCFSYPLELIGPVNLFLNTKISIGASIFPEHGEDEVTLFKNADTALYKAKSLGKNRVQIYLEEFTLALKSKLTLEQRIESAIDNNDFSLYFQPIVNCQTNQIESVESLIRWFNSELGTIPPDQFIPAAEVSGQIIKLGRWVITVACEAFVSWQKRGINLDYIAVNLSPLQFNDEGFIDDIRHILNETGINPNKLVLEITEGCWFIIIR</sequence>